<sequence>MQFAKAIGLVLALSLTGCASFTKDEVAPVNLPSMAGYSNKPNVYVDFDFYQGEPDSAKATEVPQARDMLKPELKRTIDESGLFGRVVFDEFQKQPGDYSLRLKVYNHAPGGGQLVLAFISGFSLGIIPALATDQYTMSLETVDERGQPLGKANNHDAINTWMGIWFLPLAGNTPKAAVTDTFNRQVNALLKNWVDNNHTKYSAVDTRIPRG</sequence>
<evidence type="ECO:0008006" key="4">
    <source>
        <dbReference type="Google" id="ProtNLM"/>
    </source>
</evidence>
<reference evidence="2 3" key="1">
    <citation type="submission" date="2015-01" db="EMBL/GenBank/DDBJ databases">
        <title>Draft Genome Sequence of the Biocontrol and Plant Growth-Promoting Rhizobacteria (PGPR) Pseudomonas fluorescens UM270.</title>
        <authorList>
            <person name="Hernandez-Salmeron J.E."/>
            <person name="Santoyo G."/>
            <person name="Moreno-Hagelsieb G."/>
            <person name="Hernandez-Leon R."/>
        </authorList>
    </citation>
    <scope>NUCLEOTIDE SEQUENCE [LARGE SCALE GENOMIC DNA]</scope>
    <source>
        <strain evidence="2 3">UM270</strain>
    </source>
</reference>
<evidence type="ECO:0000313" key="2">
    <source>
        <dbReference type="EMBL" id="KIQ60772.1"/>
    </source>
</evidence>
<evidence type="ECO:0000313" key="3">
    <source>
        <dbReference type="Proteomes" id="UP000032101"/>
    </source>
</evidence>
<dbReference type="Proteomes" id="UP000032101">
    <property type="component" value="Unassembled WGS sequence"/>
</dbReference>
<organism evidence="2 3">
    <name type="scientific">Pseudomonas fluorescens</name>
    <dbReference type="NCBI Taxonomy" id="294"/>
    <lineage>
        <taxon>Bacteria</taxon>
        <taxon>Pseudomonadati</taxon>
        <taxon>Pseudomonadota</taxon>
        <taxon>Gammaproteobacteria</taxon>
        <taxon>Pseudomonadales</taxon>
        <taxon>Pseudomonadaceae</taxon>
        <taxon>Pseudomonas</taxon>
    </lineage>
</organism>
<dbReference type="PROSITE" id="PS51257">
    <property type="entry name" value="PROKAR_LIPOPROTEIN"/>
    <property type="match status" value="1"/>
</dbReference>
<gene>
    <name evidence="2" type="ORF">RL74_03725</name>
</gene>
<name>A0A0D0PJT2_PSEFL</name>
<feature type="signal peptide" evidence="1">
    <location>
        <begin position="1"/>
        <end position="19"/>
    </location>
</feature>
<accession>A0A0D0PJT2</accession>
<keyword evidence="1" id="KW-0732">Signal</keyword>
<comment type="caution">
    <text evidence="2">The sequence shown here is derived from an EMBL/GenBank/DDBJ whole genome shotgun (WGS) entry which is preliminary data.</text>
</comment>
<dbReference type="RefSeq" id="WP_042728480.1">
    <property type="nucleotide sequence ID" value="NZ_JXNZ01000020.1"/>
</dbReference>
<dbReference type="EMBL" id="JXNZ01000020">
    <property type="protein sequence ID" value="KIQ60772.1"/>
    <property type="molecule type" value="Genomic_DNA"/>
</dbReference>
<feature type="chain" id="PRO_5002218310" description="Lipoprotein" evidence="1">
    <location>
        <begin position="20"/>
        <end position="211"/>
    </location>
</feature>
<dbReference type="PATRIC" id="fig|294.124.peg.762"/>
<dbReference type="AlphaFoldDB" id="A0A0D0PJT2"/>
<proteinExistence type="predicted"/>
<protein>
    <recommendedName>
        <fullName evidence="4">Lipoprotein</fullName>
    </recommendedName>
</protein>
<dbReference type="OrthoDB" id="328131at2"/>
<evidence type="ECO:0000256" key="1">
    <source>
        <dbReference type="SAM" id="SignalP"/>
    </source>
</evidence>